<reference evidence="2 3" key="1">
    <citation type="journal article" date="2018" name="BMC Genomics">
        <title>Comparative genome analyses reveal sequence features reflecting distinct modes of host-adaptation between dicot and monocot powdery mildew.</title>
        <authorList>
            <person name="Wu Y."/>
            <person name="Ma X."/>
            <person name="Pan Z."/>
            <person name="Kale S.D."/>
            <person name="Song Y."/>
            <person name="King H."/>
            <person name="Zhang Q."/>
            <person name="Presley C."/>
            <person name="Deng X."/>
            <person name="Wei C.I."/>
            <person name="Xiao S."/>
        </authorList>
    </citation>
    <scope>NUCLEOTIDE SEQUENCE [LARGE SCALE GENOMIC DNA]</scope>
    <source>
        <strain evidence="2">UMSG3</strain>
    </source>
</reference>
<feature type="signal peptide" evidence="1">
    <location>
        <begin position="1"/>
        <end position="17"/>
    </location>
</feature>
<keyword evidence="3" id="KW-1185">Reference proteome</keyword>
<comment type="caution">
    <text evidence="2">The sequence shown here is derived from an EMBL/GenBank/DDBJ whole genome shotgun (WGS) entry which is preliminary data.</text>
</comment>
<evidence type="ECO:0000256" key="1">
    <source>
        <dbReference type="SAM" id="SignalP"/>
    </source>
</evidence>
<keyword evidence="1" id="KW-0732">Signal</keyword>
<organism evidence="2 3">
    <name type="scientific">Golovinomyces cichoracearum</name>
    <dbReference type="NCBI Taxonomy" id="62708"/>
    <lineage>
        <taxon>Eukaryota</taxon>
        <taxon>Fungi</taxon>
        <taxon>Dikarya</taxon>
        <taxon>Ascomycota</taxon>
        <taxon>Pezizomycotina</taxon>
        <taxon>Leotiomycetes</taxon>
        <taxon>Erysiphales</taxon>
        <taxon>Erysiphaceae</taxon>
        <taxon>Golovinomyces</taxon>
    </lineage>
</organism>
<evidence type="ECO:0000313" key="2">
    <source>
        <dbReference type="EMBL" id="RKF58639.1"/>
    </source>
</evidence>
<sequence>MRLIIGELLPFLSLVLNISKCGLRLQENNKKDIPNLFPLTSKNRFMVRFLIDRVQSDGLAD</sequence>
<dbReference type="AlphaFoldDB" id="A0A420HMM0"/>
<feature type="chain" id="PRO_5019525864" evidence="1">
    <location>
        <begin position="18"/>
        <end position="61"/>
    </location>
</feature>
<proteinExistence type="predicted"/>
<dbReference type="Proteomes" id="UP000283383">
    <property type="component" value="Unassembled WGS sequence"/>
</dbReference>
<gene>
    <name evidence="2" type="ORF">GcM3_00417</name>
</gene>
<protein>
    <submittedName>
        <fullName evidence="2">Uncharacterized protein</fullName>
    </submittedName>
</protein>
<evidence type="ECO:0000313" key="3">
    <source>
        <dbReference type="Proteomes" id="UP000283383"/>
    </source>
</evidence>
<name>A0A420HMM0_9PEZI</name>
<dbReference type="EMBL" id="MCBQ01018084">
    <property type="protein sequence ID" value="RKF58639.1"/>
    <property type="molecule type" value="Genomic_DNA"/>
</dbReference>
<accession>A0A420HMM0</accession>